<name>A0AAD7EZ67_9AGAR</name>
<keyword evidence="4" id="KW-1185">Reference proteome</keyword>
<evidence type="ECO:0000313" key="3">
    <source>
        <dbReference type="EMBL" id="KAJ7358059.1"/>
    </source>
</evidence>
<protein>
    <recommendedName>
        <fullName evidence="2">KOW domain-containing protein</fullName>
    </recommendedName>
</protein>
<evidence type="ECO:0000259" key="2">
    <source>
        <dbReference type="SMART" id="SM00739"/>
    </source>
</evidence>
<proteinExistence type="predicted"/>
<feature type="compositionally biased region" description="Acidic residues" evidence="1">
    <location>
        <begin position="185"/>
        <end position="205"/>
    </location>
</feature>
<feature type="compositionally biased region" description="Basic and acidic residues" evidence="1">
    <location>
        <begin position="67"/>
        <end position="78"/>
    </location>
</feature>
<feature type="compositionally biased region" description="Basic and acidic residues" evidence="1">
    <location>
        <begin position="151"/>
        <end position="160"/>
    </location>
</feature>
<feature type="domain" description="KOW" evidence="2">
    <location>
        <begin position="510"/>
        <end position="537"/>
    </location>
</feature>
<accession>A0AAD7EZ67</accession>
<dbReference type="InterPro" id="IPR005825">
    <property type="entry name" value="Ribosomal_uL24_CS"/>
</dbReference>
<dbReference type="Proteomes" id="UP001218218">
    <property type="component" value="Unassembled WGS sequence"/>
</dbReference>
<feature type="domain" description="KOW" evidence="2">
    <location>
        <begin position="364"/>
        <end position="391"/>
    </location>
</feature>
<dbReference type="GO" id="GO:0005840">
    <property type="term" value="C:ribosome"/>
    <property type="evidence" value="ECO:0007669"/>
    <property type="project" value="InterPro"/>
</dbReference>
<dbReference type="AlphaFoldDB" id="A0AAD7EZ67"/>
<evidence type="ECO:0000256" key="1">
    <source>
        <dbReference type="SAM" id="MobiDB-lite"/>
    </source>
</evidence>
<dbReference type="EMBL" id="JARIHO010000007">
    <property type="protein sequence ID" value="KAJ7358059.1"/>
    <property type="molecule type" value="Genomic_DNA"/>
</dbReference>
<feature type="region of interest" description="Disordered" evidence="1">
    <location>
        <begin position="726"/>
        <end position="755"/>
    </location>
</feature>
<dbReference type="SMART" id="SM00739">
    <property type="entry name" value="KOW"/>
    <property type="match status" value="3"/>
</dbReference>
<feature type="region of interest" description="Disordered" evidence="1">
    <location>
        <begin position="404"/>
        <end position="423"/>
    </location>
</feature>
<organism evidence="3 4">
    <name type="scientific">Mycena albidolilacea</name>
    <dbReference type="NCBI Taxonomy" id="1033008"/>
    <lineage>
        <taxon>Eukaryota</taxon>
        <taxon>Fungi</taxon>
        <taxon>Dikarya</taxon>
        <taxon>Basidiomycota</taxon>
        <taxon>Agaricomycotina</taxon>
        <taxon>Agaricomycetes</taxon>
        <taxon>Agaricomycetidae</taxon>
        <taxon>Agaricales</taxon>
        <taxon>Marasmiineae</taxon>
        <taxon>Mycenaceae</taxon>
        <taxon>Mycena</taxon>
    </lineage>
</organism>
<dbReference type="PROSITE" id="PS01108">
    <property type="entry name" value="RIBOSOMAL_L24"/>
    <property type="match status" value="1"/>
</dbReference>
<dbReference type="InterPro" id="IPR005824">
    <property type="entry name" value="KOW"/>
</dbReference>
<dbReference type="GO" id="GO:0006412">
    <property type="term" value="P:translation"/>
    <property type="evidence" value="ECO:0007669"/>
    <property type="project" value="InterPro"/>
</dbReference>
<feature type="compositionally biased region" description="Acidic residues" evidence="1">
    <location>
        <begin position="44"/>
        <end position="66"/>
    </location>
</feature>
<dbReference type="GO" id="GO:0003735">
    <property type="term" value="F:structural constituent of ribosome"/>
    <property type="evidence" value="ECO:0007669"/>
    <property type="project" value="InterPro"/>
</dbReference>
<feature type="compositionally biased region" description="Low complexity" evidence="1">
    <location>
        <begin position="1"/>
        <end position="14"/>
    </location>
</feature>
<feature type="region of interest" description="Disordered" evidence="1">
    <location>
        <begin position="1"/>
        <end position="171"/>
    </location>
</feature>
<evidence type="ECO:0000313" key="4">
    <source>
        <dbReference type="Proteomes" id="UP001218218"/>
    </source>
</evidence>
<feature type="compositionally biased region" description="Basic and acidic residues" evidence="1">
    <location>
        <begin position="15"/>
        <end position="26"/>
    </location>
</feature>
<gene>
    <name evidence="3" type="ORF">DFH08DRAFT_801911</name>
</gene>
<comment type="caution">
    <text evidence="3">The sequence shown here is derived from an EMBL/GenBank/DDBJ whole genome shotgun (WGS) entry which is preliminary data.</text>
</comment>
<feature type="region of interest" description="Disordered" evidence="1">
    <location>
        <begin position="185"/>
        <end position="207"/>
    </location>
</feature>
<reference evidence="3" key="1">
    <citation type="submission" date="2023-03" db="EMBL/GenBank/DDBJ databases">
        <title>Massive genome expansion in bonnet fungi (Mycena s.s.) driven by repeated elements and novel gene families across ecological guilds.</title>
        <authorList>
            <consortium name="Lawrence Berkeley National Laboratory"/>
            <person name="Harder C.B."/>
            <person name="Miyauchi S."/>
            <person name="Viragh M."/>
            <person name="Kuo A."/>
            <person name="Thoen E."/>
            <person name="Andreopoulos B."/>
            <person name="Lu D."/>
            <person name="Skrede I."/>
            <person name="Drula E."/>
            <person name="Henrissat B."/>
            <person name="Morin E."/>
            <person name="Kohler A."/>
            <person name="Barry K."/>
            <person name="LaButti K."/>
            <person name="Morin E."/>
            <person name="Salamov A."/>
            <person name="Lipzen A."/>
            <person name="Mereny Z."/>
            <person name="Hegedus B."/>
            <person name="Baldrian P."/>
            <person name="Stursova M."/>
            <person name="Weitz H."/>
            <person name="Taylor A."/>
            <person name="Grigoriev I.V."/>
            <person name="Nagy L.G."/>
            <person name="Martin F."/>
            <person name="Kauserud H."/>
        </authorList>
    </citation>
    <scope>NUCLEOTIDE SEQUENCE</scope>
    <source>
        <strain evidence="3">CBHHK002</strain>
    </source>
</reference>
<feature type="domain" description="KOW" evidence="2">
    <location>
        <begin position="444"/>
        <end position="472"/>
    </location>
</feature>
<sequence length="1054" mass="117972">MLTTATSRSRPRTASFDHENVLHDTMEENNDPKGAPTRSMYIDDQAEEDTDTEMEDSEADHDDEDSMEARVQRDEESTFMRANLAQAHEQWLKGGPRPRIPTPPPFRWLEDRASPTLPGQDTDVEREGETLAGSPNSKLASDLFPQDEESDTKTETEEHLPPPSSNTTVGNVIRARIRRYFDEQAEDLDEDAGEEREEEEQEMEEDRGTVFNITTSSYNDGAQFSDFVDDTAVDEGFVHRLPSNKDDACEVEKWVAHFQNEDKIAHYKRDVAREVAGKAGAPSAEQNRMPSPRELDLYNKAKHLRTNTQIAEFESALHREMLADDDFDCHVGFVLTVTDLVVIQDGEAKIRLEPHVVLAKPSPHLDAGDRVVVMTGDRKGSIGRIEGVADIRIAGKRVAMAQVVPPAPDPYPKGKGPMKPPKEPQPFEVGLAQLKRHALDLYYDFRIHDRVRVVSGALYVGAIGRVEKVEGHFLTLAVPKDCEVVGATWSSPTSDSTKLFIISIVHVTRQWAIGDSVRVTRGQYEGRVGVILGLHTSGYLELLEDVPHSRKVRCSDVDFEHELWTTIATNRLPSASWSESNSDIDPTVWSTLPLSQLRMSQCGFEGIEVIVARSNDFIAQSKEAKNHERGEGHIDIPHKGFIGMIIGDFYSRERSDRLKKGVEPDHKRHTGKLLKPVDSTCLRNPDVAGIMVTLRGSHSTMVSLVEARFFPPDILFGTRSLEPSPNPRAVTYRGPFRSDTETAPPPRSTTPIPANAAVWGSHPPVEGENNGRWLCQPELVGRRLDVQILGIATLANSTISKVQRTLEGSCGWVLLSEPVTTKTRKVDVCSVGKNQNMYSIDKRCIKPRRDIDSGKWLVEITERVVIIGPDRESDRARMGQYALTEPSYLHAYGNHIVTVKFVDGAHGFYPMNSLCLSENIEVVFGSHTFPAMTFLSSKRSPNLPPEECQGGCMQCNDCKHPFIFAIYRRLSTQYLRICALLKAVPGCIWVFNARDMHQVTLPRRSSLQAANGRLMSSGSHITVSTANANKARAILRARRLHRTTAEYWKKEFRQ</sequence>